<dbReference type="AlphaFoldDB" id="A0A150GLX4"/>
<dbReference type="EMBL" id="LSYV01000016">
    <property type="protein sequence ID" value="KXZ50804.1"/>
    <property type="molecule type" value="Genomic_DNA"/>
</dbReference>
<gene>
    <name evidence="2" type="ORF">GPECTOR_15g490</name>
</gene>
<evidence type="ECO:0000313" key="2">
    <source>
        <dbReference type="EMBL" id="KXZ50804.1"/>
    </source>
</evidence>
<accession>A0A150GLX4</accession>
<evidence type="ECO:0000313" key="3">
    <source>
        <dbReference type="Proteomes" id="UP000075714"/>
    </source>
</evidence>
<feature type="coiled-coil region" evidence="1">
    <location>
        <begin position="76"/>
        <end position="134"/>
    </location>
</feature>
<proteinExistence type="predicted"/>
<reference evidence="3" key="1">
    <citation type="journal article" date="2016" name="Nat. Commun.">
        <title>The Gonium pectorale genome demonstrates co-option of cell cycle regulation during the evolution of multicellularity.</title>
        <authorList>
            <person name="Hanschen E.R."/>
            <person name="Marriage T.N."/>
            <person name="Ferris P.J."/>
            <person name="Hamaji T."/>
            <person name="Toyoda A."/>
            <person name="Fujiyama A."/>
            <person name="Neme R."/>
            <person name="Noguchi H."/>
            <person name="Minakuchi Y."/>
            <person name="Suzuki M."/>
            <person name="Kawai-Toyooka H."/>
            <person name="Smith D.R."/>
            <person name="Sparks H."/>
            <person name="Anderson J."/>
            <person name="Bakaric R."/>
            <person name="Luria V."/>
            <person name="Karger A."/>
            <person name="Kirschner M.W."/>
            <person name="Durand P.M."/>
            <person name="Michod R.E."/>
            <person name="Nozaki H."/>
            <person name="Olson B.J."/>
        </authorList>
    </citation>
    <scope>NUCLEOTIDE SEQUENCE [LARGE SCALE GENOMIC DNA]</scope>
    <source>
        <strain evidence="3">NIES-2863</strain>
    </source>
</reference>
<name>A0A150GLX4_GONPE</name>
<protein>
    <submittedName>
        <fullName evidence="2">Uncharacterized protein</fullName>
    </submittedName>
</protein>
<comment type="caution">
    <text evidence="2">The sequence shown here is derived from an EMBL/GenBank/DDBJ whole genome shotgun (WGS) entry which is preliminary data.</text>
</comment>
<dbReference type="Proteomes" id="UP000075714">
    <property type="component" value="Unassembled WGS sequence"/>
</dbReference>
<sequence>MRYDHPAAAAYAEFWSAVRSSQPQPPAANASAAVPGQAGGSAELAGVLRRADLAEAAASLLAARLRDERVARSLRAFEARAARERASAAAEALRREKAERAALQRQLAKERAEKEALEERATELERLLKAERAAGEDAQRPAHSEAPRVVSYLNSEHELLLVALGAEASKVAALAGALRGAGGDPDALIGRLEEEWEREGAGCRP</sequence>
<keyword evidence="3" id="KW-1185">Reference proteome</keyword>
<keyword evidence="1" id="KW-0175">Coiled coil</keyword>
<organism evidence="2 3">
    <name type="scientific">Gonium pectorale</name>
    <name type="common">Green alga</name>
    <dbReference type="NCBI Taxonomy" id="33097"/>
    <lineage>
        <taxon>Eukaryota</taxon>
        <taxon>Viridiplantae</taxon>
        <taxon>Chlorophyta</taxon>
        <taxon>core chlorophytes</taxon>
        <taxon>Chlorophyceae</taxon>
        <taxon>CS clade</taxon>
        <taxon>Chlamydomonadales</taxon>
        <taxon>Volvocaceae</taxon>
        <taxon>Gonium</taxon>
    </lineage>
</organism>
<evidence type="ECO:0000256" key="1">
    <source>
        <dbReference type="SAM" id="Coils"/>
    </source>
</evidence>